<organism evidence="11 13">
    <name type="scientific">Neospora caninum (strain Liverpool)</name>
    <dbReference type="NCBI Taxonomy" id="572307"/>
    <lineage>
        <taxon>Eukaryota</taxon>
        <taxon>Sar</taxon>
        <taxon>Alveolata</taxon>
        <taxon>Apicomplexa</taxon>
        <taxon>Conoidasida</taxon>
        <taxon>Coccidia</taxon>
        <taxon>Eucoccidiorida</taxon>
        <taxon>Eimeriorina</taxon>
        <taxon>Sarcocystidae</taxon>
        <taxon>Neospora</taxon>
    </lineage>
</organism>
<reference evidence="13" key="3">
    <citation type="journal article" date="2012" name="PLoS Pathog.">
        <title>Comparative genomics of the apicomplexan parasites Toxoplasma gondii and Neospora caninum: Coccidia differing in host range and transmission strategy.</title>
        <authorList>
            <person name="Reid A.J."/>
            <person name="Vermont S.J."/>
            <person name="Cotton J.A."/>
            <person name="Harris D."/>
            <person name="Hill-Cawthorne G.A."/>
            <person name="Konen-Waisman S."/>
            <person name="Latham S.M."/>
            <person name="Mourier T."/>
            <person name="Norton R."/>
            <person name="Quail M.A."/>
            <person name="Sanders M."/>
            <person name="Shanmugam D."/>
            <person name="Sohal A."/>
            <person name="Wasmuth J.D."/>
            <person name="Brunk B."/>
            <person name="Grigg M.E."/>
            <person name="Howard J.C."/>
            <person name="Parkinson J."/>
            <person name="Roos D.S."/>
            <person name="Trees A.J."/>
            <person name="Berriman M."/>
            <person name="Pain A."/>
            <person name="Wastling J.M."/>
        </authorList>
    </citation>
    <scope>NUCLEOTIDE SEQUENCE [LARGE SCALE GENOMIC DNA]</scope>
    <source>
        <strain evidence="13">Liverpool</strain>
    </source>
</reference>
<dbReference type="RefSeq" id="XP_003884850.1">
    <property type="nucleotide sequence ID" value="XM_003884801.1"/>
</dbReference>
<evidence type="ECO:0000256" key="4">
    <source>
        <dbReference type="PIRSR" id="PIRSR015894-1"/>
    </source>
</evidence>
<dbReference type="Pfam" id="PF05185">
    <property type="entry name" value="PRMT5"/>
    <property type="match status" value="2"/>
</dbReference>
<dbReference type="SUPFAM" id="SSF53335">
    <property type="entry name" value="S-adenosyl-L-methionine-dependent methyltransferases"/>
    <property type="match status" value="1"/>
</dbReference>
<evidence type="ECO:0000259" key="10">
    <source>
        <dbReference type="Pfam" id="PF17286"/>
    </source>
</evidence>
<feature type="domain" description="PRMT5 oligomerisation" evidence="10">
    <location>
        <begin position="771"/>
        <end position="984"/>
    </location>
</feature>
<dbReference type="InParanoid" id="F0VL70"/>
<evidence type="ECO:0000256" key="5">
    <source>
        <dbReference type="PIRSR" id="PIRSR015894-2"/>
    </source>
</evidence>
<feature type="region of interest" description="Disordered" evidence="7">
    <location>
        <begin position="60"/>
        <end position="80"/>
    </location>
</feature>
<dbReference type="InterPro" id="IPR035247">
    <property type="entry name" value="PRMT5_TIM"/>
</dbReference>
<dbReference type="Gene3D" id="3.40.50.150">
    <property type="entry name" value="Vaccinia Virus protein VP39"/>
    <property type="match status" value="1"/>
</dbReference>
<feature type="domain" description="PRMT5 arginine-N-methyltransferase" evidence="8">
    <location>
        <begin position="501"/>
        <end position="550"/>
    </location>
</feature>
<feature type="domain" description="PRMT5 arginine-N-methyltransferase" evidence="8">
    <location>
        <begin position="653"/>
        <end position="767"/>
    </location>
</feature>
<evidence type="ECO:0000259" key="8">
    <source>
        <dbReference type="Pfam" id="PF05185"/>
    </source>
</evidence>
<evidence type="ECO:0000313" key="11">
    <source>
        <dbReference type="EMBL" id="CBZ54822.1"/>
    </source>
</evidence>
<keyword evidence="2 6" id="KW-0808">Transferase</keyword>
<dbReference type="InterPro" id="IPR025799">
    <property type="entry name" value="Arg_MeTrfase"/>
</dbReference>
<dbReference type="EMBL" id="LN714485">
    <property type="protein sequence ID" value="CEL69541.1"/>
    <property type="molecule type" value="Genomic_DNA"/>
</dbReference>
<gene>
    <name evidence="12" type="ORF">BN1204_052480</name>
    <name evidence="11" type="ORF">NCLIV_052480</name>
</gene>
<dbReference type="OMA" id="EMQWATH"/>
<dbReference type="GeneID" id="13446526"/>
<dbReference type="PANTHER" id="PTHR10738">
    <property type="entry name" value="PROTEIN ARGININE N-METHYLTRANSFERASE 5"/>
    <property type="match status" value="1"/>
</dbReference>
<feature type="region of interest" description="Disordered" evidence="7">
    <location>
        <begin position="830"/>
        <end position="878"/>
    </location>
</feature>
<dbReference type="InterPro" id="IPR035248">
    <property type="entry name" value="PRMT5_C"/>
</dbReference>
<evidence type="ECO:0000256" key="1">
    <source>
        <dbReference type="ARBA" id="ARBA00022603"/>
    </source>
</evidence>
<accession>F0VL70</accession>
<dbReference type="OrthoDB" id="1368803at2759"/>
<sequence length="986" mass="106787">MPLHPPSNSCLTGPVYFGVGLPHAAVRTPSALHTHLQTVRSNLQCDFVVIPTAAFSPDFPTSPAPAPSSPSSSPSSASQVPAVRASIPLDHLPVYAAHPEKKAEILSASLDSFSSCSFRGVDGGLVDLPVSIPFTPSTGSDLALDSQTWASSIVCELSPWISPDRCLRPPSPSIASSSPSSSSPPAASSPDASDSPATELLVSFPESSSLRSRVSPQFSHWSFHVAAWQREMQWATHVGAYAVIAPVPIPGEAPVEYARQLRAALGQLQPPSVWVRLPLVYPRDGVEASEAQPASVYDDPWQQWRLIRAFIGHHAALGLCLEVTADLPSDEELDRWFAEPIRAVLVSPAIFTCAATLGADIHDEDENGVGKADGGEPAEASKRSRKPGKRSGSTPGGVGPREGLSVALSPRHFAFLSRCAEHRVKIILRHEEDACAEAADVGALDLASADAFPSLQASTSPGDTVVSASPQANFSVMDLQPYLSYIVARFLQLPTLSPAALFSAPYRDVLQSPMQPLADNLSTMNYEVFEKDPVKYVRYRQATLRRLREIWGPETRACEETAETPAKGTSPSGAHATAGKGERASRRAKAKKTSRRGRGSAETDSDFGDSWSEDDDATPSVARPAAYAWCLGGEDCPAHRHLPEVFADGRLGRLVIMVVGAGRGPLVQAALDALREAEIPLCRVHIYAVEKNSNAIITLRSRQATDPCEGWRAVRVIESDMREVGLVTEKADILISELLGSFGDNELSVECLHGAQLKLLKRGGVSIPTAYVSSVEPVSSPRLWTAIESYGDAKHFESPYVVDLFAVYRAGVEGPLECFHFRHPEPLLPFAGEEGDTRTSGAGGAAETGDRETPGEAAKGPKKAFGERPASPTSQQLTTWRHRRTRLAWHMKADALIHGLAGYFHCCLYKDVYISIDPRSFSEGMFSWFPLFLPFRVPVYVQRGEELEVYLAREGDGHRVWYEWASVKPHSSEIYNHLGKHYFIGK</sequence>
<dbReference type="Pfam" id="PF17285">
    <property type="entry name" value="PRMT5_TIM"/>
    <property type="match status" value="1"/>
</dbReference>
<dbReference type="InterPro" id="IPR035075">
    <property type="entry name" value="PRMT5"/>
</dbReference>
<dbReference type="InterPro" id="IPR007857">
    <property type="entry name" value="Arg_MeTrfase_PRMT5"/>
</dbReference>
<dbReference type="PANTHER" id="PTHR10738:SF0">
    <property type="entry name" value="PROTEIN ARGININE N-METHYLTRANSFERASE 5"/>
    <property type="match status" value="1"/>
</dbReference>
<reference evidence="11" key="2">
    <citation type="submission" date="2011-03" db="EMBL/GenBank/DDBJ databases">
        <title>Comparative genomics and transcriptomics of Neospora caninum and Toxoplasma gondii.</title>
        <authorList>
            <person name="Reid A.J."/>
            <person name="Sohal A."/>
            <person name="Harris D."/>
            <person name="Quail M."/>
            <person name="Sanders M."/>
            <person name="Berriman M."/>
            <person name="Wastling J.M."/>
            <person name="Pain A."/>
        </authorList>
    </citation>
    <scope>NUCLEOTIDE SEQUENCE</scope>
    <source>
        <strain evidence="11">Liverpool</strain>
    </source>
</reference>
<feature type="binding site" evidence="5">
    <location>
        <position position="690"/>
    </location>
    <ligand>
        <name>S-adenosyl-L-methionine</name>
        <dbReference type="ChEBI" id="CHEBI:59789"/>
    </ligand>
</feature>
<evidence type="ECO:0000256" key="2">
    <source>
        <dbReference type="ARBA" id="ARBA00022679"/>
    </source>
</evidence>
<dbReference type="PROSITE" id="PS51678">
    <property type="entry name" value="SAM_MT_PRMT"/>
    <property type="match status" value="1"/>
</dbReference>
<feature type="compositionally biased region" description="Low complexity" evidence="7">
    <location>
        <begin position="69"/>
        <end position="80"/>
    </location>
</feature>
<feature type="compositionally biased region" description="Acidic residues" evidence="7">
    <location>
        <begin position="603"/>
        <end position="617"/>
    </location>
</feature>
<dbReference type="Pfam" id="PF17286">
    <property type="entry name" value="PRMT5_C"/>
    <property type="match status" value="1"/>
</dbReference>
<evidence type="ECO:0000313" key="12">
    <source>
        <dbReference type="EMBL" id="CEL69541.1"/>
    </source>
</evidence>
<feature type="compositionally biased region" description="Basic residues" evidence="7">
    <location>
        <begin position="586"/>
        <end position="598"/>
    </location>
</feature>
<protein>
    <submittedName>
        <fullName evidence="11">Protein arginine methyltransferase 5, related</fullName>
    </submittedName>
</protein>
<dbReference type="GO" id="GO:0032259">
    <property type="term" value="P:methylation"/>
    <property type="evidence" value="ECO:0007669"/>
    <property type="project" value="UniProtKB-KW"/>
</dbReference>
<dbReference type="VEuPathDB" id="ToxoDB:NCLIV_052480"/>
<proteinExistence type="predicted"/>
<feature type="domain" description="PRMT5 TIM barrel" evidence="9">
    <location>
        <begin position="227"/>
        <end position="352"/>
    </location>
</feature>
<feature type="region of interest" description="Disordered" evidence="7">
    <location>
        <begin position="558"/>
        <end position="619"/>
    </location>
</feature>
<evidence type="ECO:0000313" key="13">
    <source>
        <dbReference type="Proteomes" id="UP000007494"/>
    </source>
</evidence>
<feature type="compositionally biased region" description="Low complexity" evidence="7">
    <location>
        <begin position="173"/>
        <end position="197"/>
    </location>
</feature>
<keyword evidence="13" id="KW-1185">Reference proteome</keyword>
<evidence type="ECO:0000256" key="7">
    <source>
        <dbReference type="SAM" id="MobiDB-lite"/>
    </source>
</evidence>
<name>F0VL70_NEOCL</name>
<reference evidence="11" key="1">
    <citation type="submission" date="2011-02" db="EMBL/GenBank/DDBJ databases">
        <authorList>
            <person name="Aslett M."/>
        </authorList>
    </citation>
    <scope>NUCLEOTIDE SEQUENCE</scope>
    <source>
        <strain evidence="11">Liverpool</strain>
    </source>
</reference>
<dbReference type="FunCoup" id="F0VL70">
    <property type="interactions" value="462"/>
</dbReference>
<keyword evidence="1 6" id="KW-0489">Methyltransferase</keyword>
<feature type="active site" description="Proton donor/acceptor" evidence="4">
    <location>
        <position position="746"/>
    </location>
</feature>
<dbReference type="PIRSF" id="PIRSF015894">
    <property type="entry name" value="Skb1_MeTrfase"/>
    <property type="match status" value="1"/>
</dbReference>
<feature type="region of interest" description="Disordered" evidence="7">
    <location>
        <begin position="363"/>
        <end position="403"/>
    </location>
</feature>
<evidence type="ECO:0000259" key="9">
    <source>
        <dbReference type="Pfam" id="PF17285"/>
    </source>
</evidence>
<dbReference type="AlphaFoldDB" id="F0VL70"/>
<dbReference type="EMBL" id="FR823391">
    <property type="protein sequence ID" value="CBZ54822.1"/>
    <property type="molecule type" value="Genomic_DNA"/>
</dbReference>
<feature type="region of interest" description="Disordered" evidence="7">
    <location>
        <begin position="170"/>
        <end position="198"/>
    </location>
</feature>
<dbReference type="eggNOG" id="KOG0822">
    <property type="taxonomic scope" value="Eukaryota"/>
</dbReference>
<feature type="active site" description="Proton donor/acceptor" evidence="4">
    <location>
        <position position="737"/>
    </location>
</feature>
<dbReference type="GO" id="GO:0005829">
    <property type="term" value="C:cytosol"/>
    <property type="evidence" value="ECO:0007669"/>
    <property type="project" value="TreeGrafter"/>
</dbReference>
<dbReference type="GO" id="GO:0005634">
    <property type="term" value="C:nucleus"/>
    <property type="evidence" value="ECO:0007669"/>
    <property type="project" value="TreeGrafter"/>
</dbReference>
<dbReference type="GO" id="GO:0006355">
    <property type="term" value="P:regulation of DNA-templated transcription"/>
    <property type="evidence" value="ECO:0007669"/>
    <property type="project" value="TreeGrafter"/>
</dbReference>
<dbReference type="GO" id="GO:0016274">
    <property type="term" value="F:protein-arginine N-methyltransferase activity"/>
    <property type="evidence" value="ECO:0007669"/>
    <property type="project" value="InterPro"/>
</dbReference>
<dbReference type="Gene3D" id="3.20.20.150">
    <property type="entry name" value="Divalent-metal-dependent TIM barrel enzymes"/>
    <property type="match status" value="1"/>
</dbReference>
<evidence type="ECO:0000256" key="3">
    <source>
        <dbReference type="ARBA" id="ARBA00022691"/>
    </source>
</evidence>
<keyword evidence="3 5" id="KW-0949">S-adenosyl-L-methionine</keyword>
<dbReference type="InterPro" id="IPR029063">
    <property type="entry name" value="SAM-dependent_MTases_sf"/>
</dbReference>
<evidence type="ECO:0000256" key="6">
    <source>
        <dbReference type="PROSITE-ProRule" id="PRU01015"/>
    </source>
</evidence>
<dbReference type="Gene3D" id="2.70.160.11">
    <property type="entry name" value="Hnrnp arginine n-methyltransferase1"/>
    <property type="match status" value="1"/>
</dbReference>
<dbReference type="Proteomes" id="UP000007494">
    <property type="component" value="Chromosome X"/>
</dbReference>
<feature type="binding site" evidence="5">
    <location>
        <begin position="720"/>
        <end position="721"/>
    </location>
    <ligand>
        <name>S-adenosyl-L-methionine</name>
        <dbReference type="ChEBI" id="CHEBI:59789"/>
    </ligand>
</feature>
<reference evidence="12" key="4">
    <citation type="journal article" date="2015" name="PLoS ONE">
        <title>Comprehensive Evaluation of Toxoplasma gondii VEG and Neospora caninum LIV Genomes with Tachyzoite Stage Transcriptome and Proteome Defines Novel Transcript Features.</title>
        <authorList>
            <person name="Ramaprasad A."/>
            <person name="Mourier T."/>
            <person name="Naeem R."/>
            <person name="Malas T.B."/>
            <person name="Moussa E."/>
            <person name="Panigrahi A."/>
            <person name="Vermont S.J."/>
            <person name="Otto T.D."/>
            <person name="Wastling J."/>
            <person name="Pain A."/>
        </authorList>
    </citation>
    <scope>NUCLEOTIDE SEQUENCE</scope>
    <source>
        <strain evidence="12">Liverpool</strain>
    </source>
</reference>